<proteinExistence type="predicted"/>
<name>A0A1Q9DUS3_SYMMI</name>
<dbReference type="OrthoDB" id="413591at2759"/>
<evidence type="ECO:0000313" key="1">
    <source>
        <dbReference type="EMBL" id="OLP98891.1"/>
    </source>
</evidence>
<gene>
    <name evidence="1" type="ORF">AK812_SmicGene18578</name>
</gene>
<sequence>MACDAHPVQLFVSQLGFRYCGYEHYADQEWFSFDFPDKPAKLYVADLACDRSAAAYHQMRLVESGGINYWEGGVHYWHSKVLFLPSSSQVAAVEVNFASLGRGSRGPDELFDYSQVEVKRAWRLHEEVDQSALPPPVPPLPCAAAMTGLTDRALPALPCFHASAASAASASRFASSTMSCPLSLRRDPEGARALFASRQDDGGHPIVARHPSTRRMLPFAGSRPLRTGFCPPAAPRAPQPMVAARRATTTPIRDALGPDAAQRIAIDIQAVVQGVLGTCADLNTCRKPRQSIEDLRRHVITELDKNFDENRRDFELAQERGIDEHDTLHERFEQLKSNLNDRLVGFLSSLSMTTVPIRYA</sequence>
<comment type="caution">
    <text evidence="1">The sequence shown here is derived from an EMBL/GenBank/DDBJ whole genome shotgun (WGS) entry which is preliminary data.</text>
</comment>
<dbReference type="EMBL" id="LSRX01000381">
    <property type="protein sequence ID" value="OLP98891.1"/>
    <property type="molecule type" value="Genomic_DNA"/>
</dbReference>
<dbReference type="Proteomes" id="UP000186817">
    <property type="component" value="Unassembled WGS sequence"/>
</dbReference>
<reference evidence="1 2" key="1">
    <citation type="submission" date="2016-02" db="EMBL/GenBank/DDBJ databases">
        <title>Genome analysis of coral dinoflagellate symbionts highlights evolutionary adaptations to a symbiotic lifestyle.</title>
        <authorList>
            <person name="Aranda M."/>
            <person name="Li Y."/>
            <person name="Liew Y.J."/>
            <person name="Baumgarten S."/>
            <person name="Simakov O."/>
            <person name="Wilson M."/>
            <person name="Piel J."/>
            <person name="Ashoor H."/>
            <person name="Bougouffa S."/>
            <person name="Bajic V.B."/>
            <person name="Ryu T."/>
            <person name="Ravasi T."/>
            <person name="Bayer T."/>
            <person name="Micklem G."/>
            <person name="Kim H."/>
            <person name="Bhak J."/>
            <person name="Lajeunesse T.C."/>
            <person name="Voolstra C.R."/>
        </authorList>
    </citation>
    <scope>NUCLEOTIDE SEQUENCE [LARGE SCALE GENOMIC DNA]</scope>
    <source>
        <strain evidence="1 2">CCMP2467</strain>
    </source>
</reference>
<organism evidence="1 2">
    <name type="scientific">Symbiodinium microadriaticum</name>
    <name type="common">Dinoflagellate</name>
    <name type="synonym">Zooxanthella microadriatica</name>
    <dbReference type="NCBI Taxonomy" id="2951"/>
    <lineage>
        <taxon>Eukaryota</taxon>
        <taxon>Sar</taxon>
        <taxon>Alveolata</taxon>
        <taxon>Dinophyceae</taxon>
        <taxon>Suessiales</taxon>
        <taxon>Symbiodiniaceae</taxon>
        <taxon>Symbiodinium</taxon>
    </lineage>
</organism>
<keyword evidence="2" id="KW-1185">Reference proteome</keyword>
<dbReference type="AlphaFoldDB" id="A0A1Q9DUS3"/>
<accession>A0A1Q9DUS3</accession>
<protein>
    <submittedName>
        <fullName evidence="1">Uncharacterized protein</fullName>
    </submittedName>
</protein>
<evidence type="ECO:0000313" key="2">
    <source>
        <dbReference type="Proteomes" id="UP000186817"/>
    </source>
</evidence>